<keyword evidence="6" id="KW-0027">Amidation</keyword>
<dbReference type="PROSITE" id="PS00267">
    <property type="entry name" value="TACHYKININ"/>
    <property type="match status" value="1"/>
</dbReference>
<comment type="subcellular location">
    <subcellularLocation>
        <location evidence="1">Secreted</location>
    </subcellularLocation>
</comment>
<evidence type="ECO:0000256" key="3">
    <source>
        <dbReference type="ARBA" id="ARBA00022525"/>
    </source>
</evidence>
<gene>
    <name evidence="9" type="ORF">MRATA1EN1_LOCUS12183</name>
</gene>
<dbReference type="PANTHER" id="PTHR11250">
    <property type="entry name" value="TACHYKININ"/>
    <property type="match status" value="1"/>
</dbReference>
<accession>A0ABN8YRF7</accession>
<feature type="chain" id="PRO_5047120506" description="Tachykinin precursor 4" evidence="8">
    <location>
        <begin position="20"/>
        <end position="101"/>
    </location>
</feature>
<feature type="compositionally biased region" description="Basic and acidic residues" evidence="7">
    <location>
        <begin position="91"/>
        <end position="101"/>
    </location>
</feature>
<evidence type="ECO:0000256" key="2">
    <source>
        <dbReference type="ARBA" id="ARBA00007518"/>
    </source>
</evidence>
<reference evidence="9" key="1">
    <citation type="submission" date="2023-04" db="EMBL/GenBank/DDBJ databases">
        <authorList>
            <consortium name="ELIXIR-Norway"/>
        </authorList>
    </citation>
    <scope>NUCLEOTIDE SEQUENCE [LARGE SCALE GENOMIC DNA]</scope>
</reference>
<evidence type="ECO:0000256" key="8">
    <source>
        <dbReference type="SAM" id="SignalP"/>
    </source>
</evidence>
<evidence type="ECO:0000256" key="5">
    <source>
        <dbReference type="ARBA" id="ARBA00022729"/>
    </source>
</evidence>
<dbReference type="Proteomes" id="UP001176941">
    <property type="component" value="Chromosome 21"/>
</dbReference>
<feature type="signal peptide" evidence="8">
    <location>
        <begin position="1"/>
        <end position="19"/>
    </location>
</feature>
<dbReference type="EMBL" id="OX459957">
    <property type="protein sequence ID" value="CAI9163221.1"/>
    <property type="molecule type" value="Genomic_DNA"/>
</dbReference>
<name>A0ABN8YRF7_RANTA</name>
<dbReference type="InterPro" id="IPR013055">
    <property type="entry name" value="Tachy_Neuro_lke_CS"/>
</dbReference>
<proteinExistence type="inferred from homology"/>
<evidence type="ECO:0000256" key="6">
    <source>
        <dbReference type="ARBA" id="ARBA00022815"/>
    </source>
</evidence>
<evidence type="ECO:0000256" key="7">
    <source>
        <dbReference type="SAM" id="MobiDB-lite"/>
    </source>
</evidence>
<organism evidence="9 10">
    <name type="scientific">Rangifer tarandus platyrhynchus</name>
    <name type="common">Svalbard reindeer</name>
    <dbReference type="NCBI Taxonomy" id="3082113"/>
    <lineage>
        <taxon>Eukaryota</taxon>
        <taxon>Metazoa</taxon>
        <taxon>Chordata</taxon>
        <taxon>Craniata</taxon>
        <taxon>Vertebrata</taxon>
        <taxon>Euteleostomi</taxon>
        <taxon>Mammalia</taxon>
        <taxon>Eutheria</taxon>
        <taxon>Laurasiatheria</taxon>
        <taxon>Artiodactyla</taxon>
        <taxon>Ruminantia</taxon>
        <taxon>Pecora</taxon>
        <taxon>Cervidae</taxon>
        <taxon>Odocoileinae</taxon>
        <taxon>Rangifer</taxon>
    </lineage>
</organism>
<evidence type="ECO:0000313" key="10">
    <source>
        <dbReference type="Proteomes" id="UP001176941"/>
    </source>
</evidence>
<keyword evidence="3" id="KW-0964">Secreted</keyword>
<evidence type="ECO:0000256" key="1">
    <source>
        <dbReference type="ARBA" id="ARBA00004613"/>
    </source>
</evidence>
<keyword evidence="5 8" id="KW-0732">Signal</keyword>
<evidence type="ECO:0000313" key="9">
    <source>
        <dbReference type="EMBL" id="CAI9163221.1"/>
    </source>
</evidence>
<feature type="region of interest" description="Disordered" evidence="7">
    <location>
        <begin position="64"/>
        <end position="101"/>
    </location>
</feature>
<comment type="similarity">
    <text evidence="2">Belongs to the tachykinin family.</text>
</comment>
<sequence>MLLCVTLLLLLGLSACTVAGDKELAVDAEVGSWEDVIPSILLQLREVKKGKASQFFGLMGKQVGGTPPIQSEGTGYQGEPVVQGQGGATTEGKEDENRGSE</sequence>
<keyword evidence="10" id="KW-1185">Reference proteome</keyword>
<evidence type="ECO:0008006" key="11">
    <source>
        <dbReference type="Google" id="ProtNLM"/>
    </source>
</evidence>
<keyword evidence="4" id="KW-0165">Cleavage on pair of basic residues</keyword>
<dbReference type="PANTHER" id="PTHR11250:SF2">
    <property type="entry name" value="TACHYKININ-4"/>
    <property type="match status" value="1"/>
</dbReference>
<evidence type="ECO:0000256" key="4">
    <source>
        <dbReference type="ARBA" id="ARBA00022685"/>
    </source>
</evidence>
<protein>
    <recommendedName>
        <fullName evidence="11">Tachykinin precursor 4</fullName>
    </recommendedName>
</protein>